<keyword evidence="7 9" id="KW-1133">Transmembrane helix</keyword>
<reference evidence="13" key="1">
    <citation type="journal article" date="2016" name="Front. Microbiol.">
        <title>Complete Genome Sequence of Clostridium estertheticum DSM 8809, a Microbe Identified in Spoiled Vacuum Packed Beef.</title>
        <authorList>
            <person name="Yu Z."/>
            <person name="Gunn L."/>
            <person name="Brennan E."/>
            <person name="Reid R."/>
            <person name="Wall P.G."/>
            <person name="Gaora O.P."/>
            <person name="Hurley D."/>
            <person name="Bolton D."/>
            <person name="Fanning S."/>
        </authorList>
    </citation>
    <scope>NUCLEOTIDE SEQUENCE [LARGE SCALE GENOMIC DNA]</scope>
    <source>
        <strain evidence="13">DSM 8809</strain>
    </source>
</reference>
<evidence type="ECO:0000313" key="13">
    <source>
        <dbReference type="Proteomes" id="UP000182569"/>
    </source>
</evidence>
<evidence type="ECO:0000256" key="8">
    <source>
        <dbReference type="ARBA" id="ARBA00023136"/>
    </source>
</evidence>
<dbReference type="EMBL" id="CP015756">
    <property type="protein sequence ID" value="APC41477.1"/>
    <property type="molecule type" value="Genomic_DNA"/>
</dbReference>
<evidence type="ECO:0000256" key="5">
    <source>
        <dbReference type="ARBA" id="ARBA00022741"/>
    </source>
</evidence>
<dbReference type="CDD" id="cd18547">
    <property type="entry name" value="ABC_6TM_Tm288_like"/>
    <property type="match status" value="1"/>
</dbReference>
<dbReference type="Gene3D" id="1.20.1560.10">
    <property type="entry name" value="ABC transporter type 1, transmembrane domain"/>
    <property type="match status" value="1"/>
</dbReference>
<evidence type="ECO:0000256" key="7">
    <source>
        <dbReference type="ARBA" id="ARBA00022989"/>
    </source>
</evidence>
<dbReference type="FunFam" id="1.20.1560.10:FF:000011">
    <property type="entry name" value="Multidrug ABC transporter ATP-binding protein"/>
    <property type="match status" value="1"/>
</dbReference>
<dbReference type="SUPFAM" id="SSF90123">
    <property type="entry name" value="ABC transporter transmembrane region"/>
    <property type="match status" value="1"/>
</dbReference>
<keyword evidence="6 12" id="KW-0067">ATP-binding</keyword>
<proteinExistence type="predicted"/>
<dbReference type="SUPFAM" id="SSF52540">
    <property type="entry name" value="P-loop containing nucleoside triphosphate hydrolases"/>
    <property type="match status" value="1"/>
</dbReference>
<dbReference type="InterPro" id="IPR027417">
    <property type="entry name" value="P-loop_NTPase"/>
</dbReference>
<comment type="subcellular location">
    <subcellularLocation>
        <location evidence="1">Cell membrane</location>
        <topology evidence="1">Multi-pass membrane protein</topology>
    </subcellularLocation>
</comment>
<dbReference type="FunFam" id="3.40.50.300:FF:000287">
    <property type="entry name" value="Multidrug ABC transporter ATP-binding protein"/>
    <property type="match status" value="1"/>
</dbReference>
<keyword evidence="3" id="KW-1003">Cell membrane</keyword>
<dbReference type="InterPro" id="IPR017871">
    <property type="entry name" value="ABC_transporter-like_CS"/>
</dbReference>
<dbReference type="InterPro" id="IPR011527">
    <property type="entry name" value="ABC1_TM_dom"/>
</dbReference>
<dbReference type="InterPro" id="IPR036640">
    <property type="entry name" value="ABC1_TM_sf"/>
</dbReference>
<keyword evidence="4 9" id="KW-0812">Transmembrane</keyword>
<dbReference type="STRING" id="1552.A7L45_16030"/>
<dbReference type="InterPro" id="IPR039421">
    <property type="entry name" value="Type_1_exporter"/>
</dbReference>
<feature type="transmembrane region" description="Helical" evidence="9">
    <location>
        <begin position="18"/>
        <end position="41"/>
    </location>
</feature>
<evidence type="ECO:0000259" key="10">
    <source>
        <dbReference type="PROSITE" id="PS50893"/>
    </source>
</evidence>
<dbReference type="GO" id="GO:0015421">
    <property type="term" value="F:ABC-type oligopeptide transporter activity"/>
    <property type="evidence" value="ECO:0007669"/>
    <property type="project" value="TreeGrafter"/>
</dbReference>
<evidence type="ECO:0000256" key="2">
    <source>
        <dbReference type="ARBA" id="ARBA00022448"/>
    </source>
</evidence>
<dbReference type="PROSITE" id="PS00211">
    <property type="entry name" value="ABC_TRANSPORTER_1"/>
    <property type="match status" value="1"/>
</dbReference>
<sequence>MNKTIFKRIIKYMSNSKIYIVFSLLSAIITVILSLIAPLLIGKTIDKMIGKGLVDFSYVFKIIIAIAIVYIAGNIFNWLLIYLTNLIAFSSVNHMRRDLFKKTNKLPLNFFDTNPHGDTISRFVNDIETISDGMIQCLSTLITGIVTIIGAIGFMFYLNPVMTLVVLILSPASYFMARFITNRSQKMFKKQAKILGNLNAYAEEIIDGQKVVKAFNYEDETINKFKDINNDLYSAGVKSQFYGSLSGPTTRVVNNIIYSLIGIIGSFAVIFGKLTIGDISSFLIYATLFSKPLNDITAIFTQIQAAEASAERVFYVLDMEPEIADKKRTINLHNNEGVISFRNVNFGYTSNRPLIKNFNLNLKPGSRVAIVGTTGAGKTTLINLLMRFYEINSGGIFIDDVNINEISRDSLRCNFGMVLQDTWLFCGTIKENIAYGKPDATEDEIITAAKASGSHSFIRRLPKGYNTIITDAGENLSQGQRQLLTIARVMITNAPMLILDEATSNIDTITEIKIQKAFIKMLKGRTSFIIAHRLSTIKESDIILVMDNGNIVQSGTHEELLEKGGQYSKLYNSQFAAV</sequence>
<dbReference type="InterPro" id="IPR003439">
    <property type="entry name" value="ABC_transporter-like_ATP-bd"/>
</dbReference>
<dbReference type="RefSeq" id="WP_071613770.1">
    <property type="nucleotide sequence ID" value="NZ_CP015756.1"/>
</dbReference>
<dbReference type="GO" id="GO:0005886">
    <property type="term" value="C:plasma membrane"/>
    <property type="evidence" value="ECO:0007669"/>
    <property type="project" value="UniProtKB-SubCell"/>
</dbReference>
<dbReference type="OrthoDB" id="9762778at2"/>
<dbReference type="Gene3D" id="3.40.50.300">
    <property type="entry name" value="P-loop containing nucleotide triphosphate hydrolases"/>
    <property type="match status" value="1"/>
</dbReference>
<keyword evidence="8 9" id="KW-0472">Membrane</keyword>
<feature type="domain" description="ABC transporter" evidence="10">
    <location>
        <begin position="339"/>
        <end position="573"/>
    </location>
</feature>
<dbReference type="GO" id="GO:0005524">
    <property type="term" value="F:ATP binding"/>
    <property type="evidence" value="ECO:0007669"/>
    <property type="project" value="UniProtKB-KW"/>
</dbReference>
<feature type="domain" description="ABC transmembrane type-1" evidence="11">
    <location>
        <begin position="21"/>
        <end position="305"/>
    </location>
</feature>
<dbReference type="Pfam" id="PF00664">
    <property type="entry name" value="ABC_membrane"/>
    <property type="match status" value="1"/>
</dbReference>
<protein>
    <submittedName>
        <fullName evidence="12">Sugar ABC transporter ATP-binding protein</fullName>
    </submittedName>
</protein>
<dbReference type="PANTHER" id="PTHR43394:SF1">
    <property type="entry name" value="ATP-BINDING CASSETTE SUB-FAMILY B MEMBER 10, MITOCHONDRIAL"/>
    <property type="match status" value="1"/>
</dbReference>
<keyword evidence="2" id="KW-0813">Transport</keyword>
<feature type="transmembrane region" description="Helical" evidence="9">
    <location>
        <begin position="137"/>
        <end position="158"/>
    </location>
</feature>
<evidence type="ECO:0000313" key="12">
    <source>
        <dbReference type="EMBL" id="APC41477.1"/>
    </source>
</evidence>
<keyword evidence="13" id="KW-1185">Reference proteome</keyword>
<gene>
    <name evidence="12" type="ORF">A7L45_16030</name>
</gene>
<evidence type="ECO:0000256" key="9">
    <source>
        <dbReference type="SAM" id="Phobius"/>
    </source>
</evidence>
<dbReference type="PANTHER" id="PTHR43394">
    <property type="entry name" value="ATP-DEPENDENT PERMEASE MDL1, MITOCHONDRIAL"/>
    <property type="match status" value="1"/>
</dbReference>
<evidence type="ECO:0000256" key="3">
    <source>
        <dbReference type="ARBA" id="ARBA00022475"/>
    </source>
</evidence>
<organism evidence="12 13">
    <name type="scientific">Clostridium estertheticum subsp. estertheticum</name>
    <dbReference type="NCBI Taxonomy" id="1552"/>
    <lineage>
        <taxon>Bacteria</taxon>
        <taxon>Bacillati</taxon>
        <taxon>Bacillota</taxon>
        <taxon>Clostridia</taxon>
        <taxon>Eubacteriales</taxon>
        <taxon>Clostridiaceae</taxon>
        <taxon>Clostridium</taxon>
    </lineage>
</organism>
<feature type="transmembrane region" description="Helical" evidence="9">
    <location>
        <begin position="256"/>
        <end position="276"/>
    </location>
</feature>
<keyword evidence="5" id="KW-0547">Nucleotide-binding</keyword>
<accession>A0A1J0GJE5</accession>
<name>A0A1J0GJE5_9CLOT</name>
<dbReference type="AlphaFoldDB" id="A0A1J0GJE5"/>
<dbReference type="InterPro" id="IPR003593">
    <property type="entry name" value="AAA+_ATPase"/>
</dbReference>
<dbReference type="Pfam" id="PF00005">
    <property type="entry name" value="ABC_tran"/>
    <property type="match status" value="1"/>
</dbReference>
<dbReference type="CDD" id="cd03254">
    <property type="entry name" value="ABCC_Glucan_exporter_like"/>
    <property type="match status" value="1"/>
</dbReference>
<feature type="transmembrane region" description="Helical" evidence="9">
    <location>
        <begin position="164"/>
        <end position="181"/>
    </location>
</feature>
<evidence type="ECO:0000256" key="1">
    <source>
        <dbReference type="ARBA" id="ARBA00004651"/>
    </source>
</evidence>
<dbReference type="PROSITE" id="PS50893">
    <property type="entry name" value="ABC_TRANSPORTER_2"/>
    <property type="match status" value="1"/>
</dbReference>
<evidence type="ECO:0000256" key="4">
    <source>
        <dbReference type="ARBA" id="ARBA00022692"/>
    </source>
</evidence>
<dbReference type="PROSITE" id="PS50929">
    <property type="entry name" value="ABC_TM1F"/>
    <property type="match status" value="1"/>
</dbReference>
<dbReference type="KEGG" id="ceu:A7L45_16030"/>
<dbReference type="Proteomes" id="UP000182569">
    <property type="component" value="Chromosome"/>
</dbReference>
<evidence type="ECO:0000259" key="11">
    <source>
        <dbReference type="PROSITE" id="PS50929"/>
    </source>
</evidence>
<dbReference type="GO" id="GO:0016887">
    <property type="term" value="F:ATP hydrolysis activity"/>
    <property type="evidence" value="ECO:0007669"/>
    <property type="project" value="InterPro"/>
</dbReference>
<dbReference type="SMART" id="SM00382">
    <property type="entry name" value="AAA"/>
    <property type="match status" value="1"/>
</dbReference>
<evidence type="ECO:0000256" key="6">
    <source>
        <dbReference type="ARBA" id="ARBA00022840"/>
    </source>
</evidence>